<evidence type="ECO:0000313" key="5">
    <source>
        <dbReference type="EMBL" id="RGC35087.1"/>
    </source>
</evidence>
<sequence>MGIKPIKRVNVGEQVLLQLKKMLIDGEWAPGSKIPSENELAELFEVSRITVRQALQKLNALGLIETRLGDGSYVRNLDIGDSMNALIPVMYLGDQSDAQVFEFRQIIETGCTKLAVNRATKKDIEELKIILAEMVGCKDKSDIKGFSKADLKFHFKIAQITRNALFIKTNSILQDVLEQSMDTVIDKMGFENGIYYHQQIIKAFENRNEEEAVKMMNAHIEKNYEYFN</sequence>
<reference evidence="5 6" key="1">
    <citation type="submission" date="2018-08" db="EMBL/GenBank/DDBJ databases">
        <title>A genome reference for cultivated species of the human gut microbiota.</title>
        <authorList>
            <person name="Zou Y."/>
            <person name="Xue W."/>
            <person name="Luo G."/>
        </authorList>
    </citation>
    <scope>NUCLEOTIDE SEQUENCE [LARGE SCALE GENOMIC DNA]</scope>
    <source>
        <strain evidence="5 6">AF19-21</strain>
    </source>
</reference>
<dbReference type="Gene3D" id="1.10.10.10">
    <property type="entry name" value="Winged helix-like DNA-binding domain superfamily/Winged helix DNA-binding domain"/>
    <property type="match status" value="1"/>
</dbReference>
<dbReference type="PRINTS" id="PR00035">
    <property type="entry name" value="HTHGNTR"/>
</dbReference>
<dbReference type="EMBL" id="QVIA01000002">
    <property type="protein sequence ID" value="RGC35087.1"/>
    <property type="molecule type" value="Genomic_DNA"/>
</dbReference>
<dbReference type="PROSITE" id="PS50949">
    <property type="entry name" value="HTH_GNTR"/>
    <property type="match status" value="1"/>
</dbReference>
<dbReference type="SUPFAM" id="SSF46785">
    <property type="entry name" value="Winged helix' DNA-binding domain"/>
    <property type="match status" value="1"/>
</dbReference>
<dbReference type="SMART" id="SM00895">
    <property type="entry name" value="FCD"/>
    <property type="match status" value="1"/>
</dbReference>
<keyword evidence="2" id="KW-0238">DNA-binding</keyword>
<dbReference type="GeneID" id="93335706"/>
<dbReference type="Pfam" id="PF07729">
    <property type="entry name" value="FCD"/>
    <property type="match status" value="1"/>
</dbReference>
<keyword evidence="3" id="KW-0804">Transcription</keyword>
<dbReference type="PANTHER" id="PTHR43537:SF5">
    <property type="entry name" value="UXU OPERON TRANSCRIPTIONAL REGULATOR"/>
    <property type="match status" value="1"/>
</dbReference>
<dbReference type="Proteomes" id="UP000261111">
    <property type="component" value="Unassembled WGS sequence"/>
</dbReference>
<dbReference type="RefSeq" id="WP_025656060.1">
    <property type="nucleotide sequence ID" value="NZ_QVIA01000002.1"/>
</dbReference>
<evidence type="ECO:0000256" key="2">
    <source>
        <dbReference type="ARBA" id="ARBA00023125"/>
    </source>
</evidence>
<protein>
    <submittedName>
        <fullName evidence="5">FadR family transcriptional regulator</fullName>
    </submittedName>
</protein>
<proteinExistence type="predicted"/>
<feature type="domain" description="HTH gntR-type" evidence="4">
    <location>
        <begin position="9"/>
        <end position="77"/>
    </location>
</feature>
<dbReference type="Pfam" id="PF00392">
    <property type="entry name" value="GntR"/>
    <property type="match status" value="1"/>
</dbReference>
<evidence type="ECO:0000256" key="3">
    <source>
        <dbReference type="ARBA" id="ARBA00023163"/>
    </source>
</evidence>
<accession>A0A3E2X1C5</accession>
<dbReference type="AlphaFoldDB" id="A0A3E2X1C5"/>
<gene>
    <name evidence="5" type="ORF">DWX41_02555</name>
</gene>
<dbReference type="InterPro" id="IPR000524">
    <property type="entry name" value="Tscrpt_reg_HTH_GntR"/>
</dbReference>
<evidence type="ECO:0000256" key="1">
    <source>
        <dbReference type="ARBA" id="ARBA00023015"/>
    </source>
</evidence>
<dbReference type="SUPFAM" id="SSF48008">
    <property type="entry name" value="GntR ligand-binding domain-like"/>
    <property type="match status" value="1"/>
</dbReference>
<dbReference type="InterPro" id="IPR036388">
    <property type="entry name" value="WH-like_DNA-bd_sf"/>
</dbReference>
<dbReference type="CDD" id="cd07377">
    <property type="entry name" value="WHTH_GntR"/>
    <property type="match status" value="1"/>
</dbReference>
<evidence type="ECO:0000313" key="6">
    <source>
        <dbReference type="Proteomes" id="UP000261111"/>
    </source>
</evidence>
<dbReference type="InterPro" id="IPR036390">
    <property type="entry name" value="WH_DNA-bd_sf"/>
</dbReference>
<dbReference type="SMART" id="SM00345">
    <property type="entry name" value="HTH_GNTR"/>
    <property type="match status" value="1"/>
</dbReference>
<dbReference type="InterPro" id="IPR011711">
    <property type="entry name" value="GntR_C"/>
</dbReference>
<evidence type="ECO:0000259" key="4">
    <source>
        <dbReference type="PROSITE" id="PS50949"/>
    </source>
</evidence>
<keyword evidence="1" id="KW-0805">Transcription regulation</keyword>
<dbReference type="GO" id="GO:0003700">
    <property type="term" value="F:DNA-binding transcription factor activity"/>
    <property type="evidence" value="ECO:0007669"/>
    <property type="project" value="InterPro"/>
</dbReference>
<name>A0A3E2X1C5_9FIRM</name>
<dbReference type="InterPro" id="IPR008920">
    <property type="entry name" value="TF_FadR/GntR_C"/>
</dbReference>
<organism evidence="5 6">
    <name type="scientific">Hungatella hathewayi</name>
    <dbReference type="NCBI Taxonomy" id="154046"/>
    <lineage>
        <taxon>Bacteria</taxon>
        <taxon>Bacillati</taxon>
        <taxon>Bacillota</taxon>
        <taxon>Clostridia</taxon>
        <taxon>Lachnospirales</taxon>
        <taxon>Lachnospiraceae</taxon>
        <taxon>Hungatella</taxon>
    </lineage>
</organism>
<comment type="caution">
    <text evidence="5">The sequence shown here is derived from an EMBL/GenBank/DDBJ whole genome shotgun (WGS) entry which is preliminary data.</text>
</comment>
<dbReference type="Gene3D" id="1.20.120.530">
    <property type="entry name" value="GntR ligand-binding domain-like"/>
    <property type="match status" value="1"/>
</dbReference>
<dbReference type="GO" id="GO:0003677">
    <property type="term" value="F:DNA binding"/>
    <property type="evidence" value="ECO:0007669"/>
    <property type="project" value="UniProtKB-KW"/>
</dbReference>
<dbReference type="PANTHER" id="PTHR43537">
    <property type="entry name" value="TRANSCRIPTIONAL REGULATOR, GNTR FAMILY"/>
    <property type="match status" value="1"/>
</dbReference>